<evidence type="ECO:0000313" key="7">
    <source>
        <dbReference type="EMBL" id="KAG0490414.1"/>
    </source>
</evidence>
<keyword evidence="5" id="KW-0131">Cell cycle</keyword>
<reference evidence="7 8" key="1">
    <citation type="journal article" date="2020" name="Nat. Food">
        <title>A phased Vanilla planifolia genome enables genetic improvement of flavour and production.</title>
        <authorList>
            <person name="Hasing T."/>
            <person name="Tang H."/>
            <person name="Brym M."/>
            <person name="Khazi F."/>
            <person name="Huang T."/>
            <person name="Chambers A.H."/>
        </authorList>
    </citation>
    <scope>NUCLEOTIDE SEQUENCE [LARGE SCALE GENOMIC DNA]</scope>
    <source>
        <tissue evidence="7">Leaf</tissue>
    </source>
</reference>
<evidence type="ECO:0000256" key="3">
    <source>
        <dbReference type="ARBA" id="ARBA00022705"/>
    </source>
</evidence>
<dbReference type="OrthoDB" id="10258882at2759"/>
<dbReference type="GO" id="GO:1902977">
    <property type="term" value="P:mitotic DNA replication preinitiation complex assembly"/>
    <property type="evidence" value="ECO:0007669"/>
    <property type="project" value="TreeGrafter"/>
</dbReference>
<comment type="subcellular location">
    <subcellularLocation>
        <location evidence="1">Nucleus</location>
    </subcellularLocation>
</comment>
<feature type="compositionally biased region" description="Acidic residues" evidence="6">
    <location>
        <begin position="157"/>
        <end position="179"/>
    </location>
</feature>
<feature type="region of interest" description="Disordered" evidence="6">
    <location>
        <begin position="156"/>
        <end position="192"/>
    </location>
</feature>
<evidence type="ECO:0000256" key="6">
    <source>
        <dbReference type="SAM" id="MobiDB-lite"/>
    </source>
</evidence>
<dbReference type="PANTHER" id="PTHR10507:SF0">
    <property type="entry name" value="CELL DIVISION CONTROL PROTEIN 45 HOMOLOG"/>
    <property type="match status" value="1"/>
</dbReference>
<dbReference type="GO" id="GO:0031261">
    <property type="term" value="C:DNA replication preinitiation complex"/>
    <property type="evidence" value="ECO:0007669"/>
    <property type="project" value="TreeGrafter"/>
</dbReference>
<evidence type="ECO:0008006" key="9">
    <source>
        <dbReference type="Google" id="ProtNLM"/>
    </source>
</evidence>
<evidence type="ECO:0000256" key="4">
    <source>
        <dbReference type="ARBA" id="ARBA00023242"/>
    </source>
</evidence>
<dbReference type="InterPro" id="IPR003874">
    <property type="entry name" value="CDC45"/>
</dbReference>
<evidence type="ECO:0000256" key="2">
    <source>
        <dbReference type="ARBA" id="ARBA00010727"/>
    </source>
</evidence>
<comment type="similarity">
    <text evidence="2">Belongs to the CDC45 family.</text>
</comment>
<dbReference type="GO" id="GO:0003688">
    <property type="term" value="F:DNA replication origin binding"/>
    <property type="evidence" value="ECO:0007669"/>
    <property type="project" value="TreeGrafter"/>
</dbReference>
<proteinExistence type="inferred from homology"/>
<dbReference type="EMBL" id="JADCNM010000003">
    <property type="protein sequence ID" value="KAG0490414.1"/>
    <property type="molecule type" value="Genomic_DNA"/>
</dbReference>
<organism evidence="7 8">
    <name type="scientific">Vanilla planifolia</name>
    <name type="common">Vanilla</name>
    <dbReference type="NCBI Taxonomy" id="51239"/>
    <lineage>
        <taxon>Eukaryota</taxon>
        <taxon>Viridiplantae</taxon>
        <taxon>Streptophyta</taxon>
        <taxon>Embryophyta</taxon>
        <taxon>Tracheophyta</taxon>
        <taxon>Spermatophyta</taxon>
        <taxon>Magnoliopsida</taxon>
        <taxon>Liliopsida</taxon>
        <taxon>Asparagales</taxon>
        <taxon>Orchidaceae</taxon>
        <taxon>Vanilloideae</taxon>
        <taxon>Vanilleae</taxon>
        <taxon>Vanilla</taxon>
    </lineage>
</organism>
<sequence>MVRELRVESFYALLRDAASASSSSPLLIFPSASDADSLCTLKIITHILSSDSLRYSVYPVSSFNDVEKYAGLNLHSSKESISLLLINWGCHRDIRRFLKVSPEVRIFVIDSHRPIHLHNLSKQNSQVIILYTQEDEHHADLAYDFDTSALANASDLNSDDEIDADSDSDDSDSDDDAEEENRKRRRLSEDPASDPVKLYGKLKAGYYKLGTFHGKPSGCLMFELAHSLRKNTNDLLWLACISLTDQYVHERLTNERYQAAVMELEQHINSSGNLDPLTSVTLKDGTQIQAPETSRIFYEDEPRLMLLREWNLFDSMLCSSYIATKLKTWSDNGLKKLKLLLARMGFPLLDCQKRFQYMSMEVKQRMKNEFDHFLPEYGLTEFYYRSFLRIHGYCSKVSAADVVYGVTALLESSVGKKREISNAEKFWVAYSALSLNNLDQLRKGMQNAIEIQRAILRQGSSAITKRGSSEAAENFAG</sequence>
<evidence type="ECO:0000313" key="8">
    <source>
        <dbReference type="Proteomes" id="UP000639772"/>
    </source>
</evidence>
<dbReference type="PANTHER" id="PTHR10507">
    <property type="entry name" value="CDC45-RELATED PROTEIN"/>
    <property type="match status" value="1"/>
</dbReference>
<dbReference type="GO" id="GO:0003682">
    <property type="term" value="F:chromatin binding"/>
    <property type="evidence" value="ECO:0007669"/>
    <property type="project" value="TreeGrafter"/>
</dbReference>
<accession>A0A835RFV9</accession>
<comment type="caution">
    <text evidence="7">The sequence shown here is derived from an EMBL/GenBank/DDBJ whole genome shotgun (WGS) entry which is preliminary data.</text>
</comment>
<keyword evidence="3" id="KW-0235">DNA replication</keyword>
<keyword evidence="4" id="KW-0539">Nucleus</keyword>
<dbReference type="Pfam" id="PF02724">
    <property type="entry name" value="CDC45"/>
    <property type="match status" value="1"/>
</dbReference>
<gene>
    <name evidence="7" type="ORF">HPP92_007277</name>
</gene>
<dbReference type="GO" id="GO:0003697">
    <property type="term" value="F:single-stranded DNA binding"/>
    <property type="evidence" value="ECO:0007669"/>
    <property type="project" value="TreeGrafter"/>
</dbReference>
<dbReference type="Proteomes" id="UP000639772">
    <property type="component" value="Chromosome 3"/>
</dbReference>
<evidence type="ECO:0000256" key="5">
    <source>
        <dbReference type="ARBA" id="ARBA00023306"/>
    </source>
</evidence>
<dbReference type="GO" id="GO:0000727">
    <property type="term" value="P:double-strand break repair via break-induced replication"/>
    <property type="evidence" value="ECO:0007669"/>
    <property type="project" value="TreeGrafter"/>
</dbReference>
<evidence type="ECO:0000256" key="1">
    <source>
        <dbReference type="ARBA" id="ARBA00004123"/>
    </source>
</evidence>
<protein>
    <recommendedName>
        <fullName evidence="9">Cell division control protein 45 homolog</fullName>
    </recommendedName>
</protein>
<dbReference type="GO" id="GO:0006270">
    <property type="term" value="P:DNA replication initiation"/>
    <property type="evidence" value="ECO:0007669"/>
    <property type="project" value="InterPro"/>
</dbReference>
<name>A0A835RFV9_VANPL</name>
<dbReference type="AlphaFoldDB" id="A0A835RFV9"/>